<dbReference type="Gene3D" id="2.130.10.10">
    <property type="entry name" value="YVTN repeat-like/Quinoprotein amine dehydrogenase"/>
    <property type="match status" value="1"/>
</dbReference>
<feature type="chain" id="PRO_5046886816" description="WD40 repeat domain-containing protein" evidence="1">
    <location>
        <begin position="20"/>
        <end position="305"/>
    </location>
</feature>
<dbReference type="InterPro" id="IPR015943">
    <property type="entry name" value="WD40/YVTN_repeat-like_dom_sf"/>
</dbReference>
<protein>
    <recommendedName>
        <fullName evidence="4">WD40 repeat domain-containing protein</fullName>
    </recommendedName>
</protein>
<name>A0ABP8E998_9FLAO</name>
<proteinExistence type="predicted"/>
<sequence length="305" mass="35566">MKIFSLLGFLVFLPFTLTAQETVRSNSFSVRDFIIEKDSIFLIEKRNVMYYDLSVESSQFHSYFIGGYGLEIYNDERNNEIITVSNEFIQNVCSLRFYNKSSKKVEQVYYYKGGKSLDVLIIQELKYAILSLSNNKIIVVDFSKKPTFEIIHDIQLNSVSRKIIYQGNKLYYAADHGNIYVYDLSSEKSSLIYSYGKEITDFFMDKRQIIFSTIDGEVINYNKVDNGLSKLVIENDFVLNMINFQEDKLVCGTFKGQIIIINYNDMSIINKLKYHKQSVIKIINNSKNEFYSSSIDKTIKKWTLN</sequence>
<comment type="caution">
    <text evidence="2">The sequence shown here is derived from an EMBL/GenBank/DDBJ whole genome shotgun (WGS) entry which is preliminary data.</text>
</comment>
<dbReference type="EMBL" id="BAABAV010000001">
    <property type="protein sequence ID" value="GAA4268729.1"/>
    <property type="molecule type" value="Genomic_DNA"/>
</dbReference>
<keyword evidence="1" id="KW-0732">Signal</keyword>
<gene>
    <name evidence="2" type="ORF">GCM10022257_08300</name>
</gene>
<organism evidence="2 3">
    <name type="scientific">Hyunsoonleella aestuarii</name>
    <dbReference type="NCBI Taxonomy" id="912802"/>
    <lineage>
        <taxon>Bacteria</taxon>
        <taxon>Pseudomonadati</taxon>
        <taxon>Bacteroidota</taxon>
        <taxon>Flavobacteriia</taxon>
        <taxon>Flavobacteriales</taxon>
        <taxon>Flavobacteriaceae</taxon>
    </lineage>
</organism>
<accession>A0ABP8E998</accession>
<dbReference type="RefSeq" id="WP_139001324.1">
    <property type="nucleotide sequence ID" value="NZ_BAABAV010000001.1"/>
</dbReference>
<dbReference type="Proteomes" id="UP001500027">
    <property type="component" value="Unassembled WGS sequence"/>
</dbReference>
<evidence type="ECO:0000313" key="3">
    <source>
        <dbReference type="Proteomes" id="UP001500027"/>
    </source>
</evidence>
<evidence type="ECO:0000313" key="2">
    <source>
        <dbReference type="EMBL" id="GAA4268729.1"/>
    </source>
</evidence>
<evidence type="ECO:0008006" key="4">
    <source>
        <dbReference type="Google" id="ProtNLM"/>
    </source>
</evidence>
<dbReference type="SUPFAM" id="SSF50978">
    <property type="entry name" value="WD40 repeat-like"/>
    <property type="match status" value="1"/>
</dbReference>
<evidence type="ECO:0000256" key="1">
    <source>
        <dbReference type="SAM" id="SignalP"/>
    </source>
</evidence>
<reference evidence="3" key="1">
    <citation type="journal article" date="2019" name="Int. J. Syst. Evol. Microbiol.">
        <title>The Global Catalogue of Microorganisms (GCM) 10K type strain sequencing project: providing services to taxonomists for standard genome sequencing and annotation.</title>
        <authorList>
            <consortium name="The Broad Institute Genomics Platform"/>
            <consortium name="The Broad Institute Genome Sequencing Center for Infectious Disease"/>
            <person name="Wu L."/>
            <person name="Ma J."/>
        </authorList>
    </citation>
    <scope>NUCLEOTIDE SEQUENCE [LARGE SCALE GENOMIC DNA]</scope>
    <source>
        <strain evidence="3">JCM 17452</strain>
    </source>
</reference>
<dbReference type="InterPro" id="IPR036322">
    <property type="entry name" value="WD40_repeat_dom_sf"/>
</dbReference>
<keyword evidence="3" id="KW-1185">Reference proteome</keyword>
<feature type="signal peptide" evidence="1">
    <location>
        <begin position="1"/>
        <end position="19"/>
    </location>
</feature>